<keyword evidence="5" id="KW-1185">Reference proteome</keyword>
<protein>
    <submittedName>
        <fullName evidence="4">Alpha-L-fucosidase 2</fullName>
    </submittedName>
</protein>
<dbReference type="InterPro" id="IPR054363">
    <property type="entry name" value="GH95_cat"/>
</dbReference>
<dbReference type="Pfam" id="PF21307">
    <property type="entry name" value="Glyco_hydro_95_C"/>
    <property type="match status" value="1"/>
</dbReference>
<evidence type="ECO:0000313" key="5">
    <source>
        <dbReference type="Proteomes" id="UP000199072"/>
    </source>
</evidence>
<dbReference type="STRING" id="1391627.SAMN05216464_108207"/>
<reference evidence="4 5" key="1">
    <citation type="submission" date="2016-10" db="EMBL/GenBank/DDBJ databases">
        <authorList>
            <person name="de Groot N.N."/>
        </authorList>
    </citation>
    <scope>NUCLEOTIDE SEQUENCE [LARGE SCALE GENOMIC DNA]</scope>
    <source>
        <strain evidence="4 5">47C3B</strain>
    </source>
</reference>
<dbReference type="PANTHER" id="PTHR31084:SF0">
    <property type="entry name" value="ALPHA-L-FUCOSIDASE 2"/>
    <property type="match status" value="1"/>
</dbReference>
<dbReference type="EMBL" id="FNAI01000008">
    <property type="protein sequence ID" value="SDE68469.1"/>
    <property type="molecule type" value="Genomic_DNA"/>
</dbReference>
<gene>
    <name evidence="4" type="ORF">SAMN05216464_108207</name>
</gene>
<feature type="domain" description="Glycosyl hydrolase family 95 N-terminal" evidence="1">
    <location>
        <begin position="56"/>
        <end position="293"/>
    </location>
</feature>
<name>A0A1G7EXS3_9SPHI</name>
<evidence type="ECO:0000259" key="1">
    <source>
        <dbReference type="Pfam" id="PF14498"/>
    </source>
</evidence>
<dbReference type="InterPro" id="IPR027414">
    <property type="entry name" value="GH95_N_dom"/>
</dbReference>
<dbReference type="Pfam" id="PF22124">
    <property type="entry name" value="Glyco_hydro_95_cat"/>
    <property type="match status" value="1"/>
</dbReference>
<dbReference type="GO" id="GO:0004560">
    <property type="term" value="F:alpha-L-fucosidase activity"/>
    <property type="evidence" value="ECO:0007669"/>
    <property type="project" value="InterPro"/>
</dbReference>
<evidence type="ECO:0000313" key="4">
    <source>
        <dbReference type="EMBL" id="SDE68469.1"/>
    </source>
</evidence>
<dbReference type="Pfam" id="PF14498">
    <property type="entry name" value="Glyco_hyd_65N_2"/>
    <property type="match status" value="1"/>
</dbReference>
<dbReference type="SUPFAM" id="SSF48208">
    <property type="entry name" value="Six-hairpin glycosidases"/>
    <property type="match status" value="1"/>
</dbReference>
<dbReference type="InterPro" id="IPR049053">
    <property type="entry name" value="AFCA-like_C"/>
</dbReference>
<proteinExistence type="predicted"/>
<dbReference type="Gene3D" id="1.50.10.10">
    <property type="match status" value="1"/>
</dbReference>
<dbReference type="AlphaFoldDB" id="A0A1G7EXS3"/>
<dbReference type="GO" id="GO:0005975">
    <property type="term" value="P:carbohydrate metabolic process"/>
    <property type="evidence" value="ECO:0007669"/>
    <property type="project" value="InterPro"/>
</dbReference>
<dbReference type="Proteomes" id="UP000199072">
    <property type="component" value="Unassembled WGS sequence"/>
</dbReference>
<dbReference type="FunFam" id="1.50.10.10:FF:000028">
    <property type="entry name" value="Alpha-L-fucosidase 2"/>
    <property type="match status" value="1"/>
</dbReference>
<dbReference type="PANTHER" id="PTHR31084">
    <property type="entry name" value="ALPHA-L-FUCOSIDASE 2"/>
    <property type="match status" value="1"/>
</dbReference>
<dbReference type="InterPro" id="IPR012341">
    <property type="entry name" value="6hp_glycosidase-like_sf"/>
</dbReference>
<evidence type="ECO:0000259" key="2">
    <source>
        <dbReference type="Pfam" id="PF21307"/>
    </source>
</evidence>
<sequence length="848" mass="94233">MEFIFFTLHKPQEAACLLKNQLSNQYMTKFYKLIFLLLLISPAVIANAQSKTDNKLWYTQPAGNTWANALPVGNGRLGAMVYGNPGREVIKLNETSVWSGSPSDNNNPDALEALPQVRQLLFEGKYKAAQALASKKIQAKQNNGMMYEPVGNLYLDFPGHTQPENYYRELNLDDAIARTIYTIDGVKYTREVFSSIPNQVIIVRLTASKAAMLNFSASMGSPQKTVIKANEGNVLQLSGTTTDHEGVKGMVNFESLVKLKTDGGSVIKTDTSIVVKNATSATLYISIATNFVNYHDISADAFKRADAYLQNALKIPYVTLLQAHKAAYQKYFNRVKLNLGRTAMADKPTDERLKAFATGNDPQLVSLYFAYGRYLLISASEPGGQPANLQGIWNDLMDPPWDSKYTININTEMNYWPAENTNLPETHLPLIQMVRELSQTGAKTAKVMYGAGGWMTHHNTDLWRITGPVDDIFYGMWPMGGAWLSQHLWEKYMYGGDKQYLTSVYPILKGASQFYLDFLIEEPVHHWLVVSPGMSPENSPKSHEGSSFTYGATMDNQIVFDLLSNTIRAAETLGENKAFIDKLKATRNRLPPMQIGKYNQLQEWLEDLDDPKDKHRHVSHLFGLFPGKQISPYHTPELFDAARTSLIYRGDVSTGWSMGWKVNLWARFLDGNHAYELIKKQLSPLGVNEGGGGTYINLFDAHPPFQIDGNFGCTAGIAEMLMQSHDGALNLLPALPDVWANGSISGLRARGGFEIVKLVWENGKIVSVSIKSTLGGNCRLRVPNQLKQAGGAQLKASNGSNPNPFYQIEAVAKPIISPQAILKQPGIKQTLVYDLPTQRGVTYTLLTK</sequence>
<evidence type="ECO:0000259" key="3">
    <source>
        <dbReference type="Pfam" id="PF22124"/>
    </source>
</evidence>
<dbReference type="InterPro" id="IPR016518">
    <property type="entry name" value="Alpha-L-fucosidase"/>
</dbReference>
<dbReference type="PIRSF" id="PIRSF007663">
    <property type="entry name" value="UCP007663"/>
    <property type="match status" value="1"/>
</dbReference>
<organism evidence="4 5">
    <name type="scientific">Mucilaginibacter pineti</name>
    <dbReference type="NCBI Taxonomy" id="1391627"/>
    <lineage>
        <taxon>Bacteria</taxon>
        <taxon>Pseudomonadati</taxon>
        <taxon>Bacteroidota</taxon>
        <taxon>Sphingobacteriia</taxon>
        <taxon>Sphingobacteriales</taxon>
        <taxon>Sphingobacteriaceae</taxon>
        <taxon>Mucilaginibacter</taxon>
    </lineage>
</organism>
<feature type="domain" description="Alpha fucosidase A-like C-terminal" evidence="2">
    <location>
        <begin position="723"/>
        <end position="793"/>
    </location>
</feature>
<dbReference type="InterPro" id="IPR008928">
    <property type="entry name" value="6-hairpin_glycosidase_sf"/>
</dbReference>
<feature type="domain" description="Glycosyl hydrolase family 95 catalytic" evidence="3">
    <location>
        <begin position="317"/>
        <end position="721"/>
    </location>
</feature>
<accession>A0A1G7EXS3</accession>